<proteinExistence type="predicted"/>
<reference evidence="1 2" key="1">
    <citation type="submission" date="2014-04" db="EMBL/GenBank/DDBJ databases">
        <authorList>
            <consortium name="DOE Joint Genome Institute"/>
            <person name="Kuo A."/>
            <person name="Kohler A."/>
            <person name="Jargeat P."/>
            <person name="Nagy L.G."/>
            <person name="Floudas D."/>
            <person name="Copeland A."/>
            <person name="Barry K.W."/>
            <person name="Cichocki N."/>
            <person name="Veneault-Fourrey C."/>
            <person name="LaButti K."/>
            <person name="Lindquist E.A."/>
            <person name="Lipzen A."/>
            <person name="Lundell T."/>
            <person name="Morin E."/>
            <person name="Murat C."/>
            <person name="Sun H."/>
            <person name="Tunlid A."/>
            <person name="Henrissat B."/>
            <person name="Grigoriev I.V."/>
            <person name="Hibbett D.S."/>
            <person name="Martin F."/>
            <person name="Nordberg H.P."/>
            <person name="Cantor M.N."/>
            <person name="Hua S.X."/>
        </authorList>
    </citation>
    <scope>NUCLEOTIDE SEQUENCE [LARGE SCALE GENOMIC DNA]</scope>
    <source>
        <strain evidence="1 2">Ve08.2h10</strain>
    </source>
</reference>
<gene>
    <name evidence="1" type="ORF">PAXRUDRAFT_821287</name>
</gene>
<keyword evidence="2" id="KW-1185">Reference proteome</keyword>
<dbReference type="HOGENOM" id="CLU_2942460_0_0_1"/>
<accession>A0A0D0DP79</accession>
<dbReference type="Proteomes" id="UP000054538">
    <property type="component" value="Unassembled WGS sequence"/>
</dbReference>
<sequence length="60" mass="6857">MSMDLRDVAAGERRFDEKEGGRRVAELDRKMSRIMVTCQSVEIRETLVGSEMKGKRLGKL</sequence>
<dbReference type="InParanoid" id="A0A0D0DP79"/>
<dbReference type="AlphaFoldDB" id="A0A0D0DP79"/>
<dbReference type="EMBL" id="KN824826">
    <property type="protein sequence ID" value="KIL00828.1"/>
    <property type="molecule type" value="Genomic_DNA"/>
</dbReference>
<name>A0A0D0DP79_9AGAM</name>
<protein>
    <submittedName>
        <fullName evidence="1">Uncharacterized protein</fullName>
    </submittedName>
</protein>
<evidence type="ECO:0000313" key="1">
    <source>
        <dbReference type="EMBL" id="KIL00828.1"/>
    </source>
</evidence>
<evidence type="ECO:0000313" key="2">
    <source>
        <dbReference type="Proteomes" id="UP000054538"/>
    </source>
</evidence>
<organism evidence="1 2">
    <name type="scientific">Paxillus rubicundulus Ve08.2h10</name>
    <dbReference type="NCBI Taxonomy" id="930991"/>
    <lineage>
        <taxon>Eukaryota</taxon>
        <taxon>Fungi</taxon>
        <taxon>Dikarya</taxon>
        <taxon>Basidiomycota</taxon>
        <taxon>Agaricomycotina</taxon>
        <taxon>Agaricomycetes</taxon>
        <taxon>Agaricomycetidae</taxon>
        <taxon>Boletales</taxon>
        <taxon>Paxilineae</taxon>
        <taxon>Paxillaceae</taxon>
        <taxon>Paxillus</taxon>
    </lineage>
</organism>
<reference evidence="2" key="2">
    <citation type="submission" date="2015-01" db="EMBL/GenBank/DDBJ databases">
        <title>Evolutionary Origins and Diversification of the Mycorrhizal Mutualists.</title>
        <authorList>
            <consortium name="DOE Joint Genome Institute"/>
            <consortium name="Mycorrhizal Genomics Consortium"/>
            <person name="Kohler A."/>
            <person name="Kuo A."/>
            <person name="Nagy L.G."/>
            <person name="Floudas D."/>
            <person name="Copeland A."/>
            <person name="Barry K.W."/>
            <person name="Cichocki N."/>
            <person name="Veneault-Fourrey C."/>
            <person name="LaButti K."/>
            <person name="Lindquist E.A."/>
            <person name="Lipzen A."/>
            <person name="Lundell T."/>
            <person name="Morin E."/>
            <person name="Murat C."/>
            <person name="Riley R."/>
            <person name="Ohm R."/>
            <person name="Sun H."/>
            <person name="Tunlid A."/>
            <person name="Henrissat B."/>
            <person name="Grigoriev I.V."/>
            <person name="Hibbett D.S."/>
            <person name="Martin F."/>
        </authorList>
    </citation>
    <scope>NUCLEOTIDE SEQUENCE [LARGE SCALE GENOMIC DNA]</scope>
    <source>
        <strain evidence="2">Ve08.2h10</strain>
    </source>
</reference>